<dbReference type="PANTHER" id="PTHR16166:SF93">
    <property type="entry name" value="INTERMEMBRANE LIPID TRANSFER PROTEIN VPS13"/>
    <property type="match status" value="1"/>
</dbReference>
<feature type="domain" description="Chorein N-terminal" evidence="10">
    <location>
        <begin position="1"/>
        <end position="875"/>
    </location>
</feature>
<keyword evidence="4" id="KW-0805">Transcription regulation</keyword>
<dbReference type="InterPro" id="IPR056747">
    <property type="entry name" value="VPS13-like_M"/>
</dbReference>
<dbReference type="GO" id="GO:0003677">
    <property type="term" value="F:DNA binding"/>
    <property type="evidence" value="ECO:0007669"/>
    <property type="project" value="UniProtKB-KW"/>
</dbReference>
<dbReference type="Pfam" id="PF02045">
    <property type="entry name" value="CBFB_NFYA"/>
    <property type="match status" value="1"/>
</dbReference>
<feature type="compositionally biased region" description="Low complexity" evidence="9">
    <location>
        <begin position="1596"/>
        <end position="1607"/>
    </location>
</feature>
<dbReference type="GO" id="GO:0045324">
    <property type="term" value="P:late endosome to vacuole transport"/>
    <property type="evidence" value="ECO:0007669"/>
    <property type="project" value="TreeGrafter"/>
</dbReference>
<feature type="domain" description="VPS13-like middle region" evidence="11">
    <location>
        <begin position="1081"/>
        <end position="1898"/>
    </location>
</feature>
<feature type="compositionally biased region" description="Basic and acidic residues" evidence="9">
    <location>
        <begin position="3583"/>
        <end position="3599"/>
    </location>
</feature>
<feature type="compositionally biased region" description="Polar residues" evidence="9">
    <location>
        <begin position="1755"/>
        <end position="1776"/>
    </location>
</feature>
<keyword evidence="7" id="KW-0804">Transcription</keyword>
<evidence type="ECO:0000256" key="3">
    <source>
        <dbReference type="ARBA" id="ARBA00022448"/>
    </source>
</evidence>
<evidence type="ECO:0000259" key="10">
    <source>
        <dbReference type="Pfam" id="PF12624"/>
    </source>
</evidence>
<keyword evidence="8" id="KW-0539">Nucleus</keyword>
<dbReference type="PANTHER" id="PTHR16166">
    <property type="entry name" value="VACUOLAR PROTEIN SORTING-ASSOCIATED PROTEIN VPS13"/>
    <property type="match status" value="1"/>
</dbReference>
<dbReference type="Pfam" id="PF25037">
    <property type="entry name" value="VPS13_C"/>
    <property type="match status" value="1"/>
</dbReference>
<dbReference type="Pfam" id="PF25033">
    <property type="entry name" value="VPS13_M"/>
    <property type="match status" value="1"/>
</dbReference>
<feature type="compositionally biased region" description="Basic and acidic residues" evidence="9">
    <location>
        <begin position="1343"/>
        <end position="1386"/>
    </location>
</feature>
<dbReference type="Proteomes" id="UP000232875">
    <property type="component" value="Unassembled WGS sequence"/>
</dbReference>
<evidence type="ECO:0000256" key="6">
    <source>
        <dbReference type="ARBA" id="ARBA00023125"/>
    </source>
</evidence>
<dbReference type="EMBL" id="KZ454992">
    <property type="protein sequence ID" value="PKI83055.1"/>
    <property type="molecule type" value="Genomic_DNA"/>
</dbReference>
<protein>
    <recommendedName>
        <fullName evidence="16">Vacuolar protein sorting-associated protein</fullName>
    </recommendedName>
</protein>
<dbReference type="GO" id="GO:0006869">
    <property type="term" value="P:lipid transport"/>
    <property type="evidence" value="ECO:0007669"/>
    <property type="project" value="UniProtKB-KW"/>
</dbReference>
<dbReference type="STRING" id="2020962.A0A2N1J927"/>
<name>A0A2N1J927_9BASI</name>
<feature type="domain" description="Intermembrane lipid transfer protein VPS13-like C-terminal" evidence="13">
    <location>
        <begin position="3063"/>
        <end position="3169"/>
    </location>
</feature>
<evidence type="ECO:0000313" key="15">
    <source>
        <dbReference type="Proteomes" id="UP000232875"/>
    </source>
</evidence>
<keyword evidence="6" id="KW-0238">DNA-binding</keyword>
<keyword evidence="5" id="KW-0445">Lipid transport</keyword>
<evidence type="ECO:0000256" key="7">
    <source>
        <dbReference type="ARBA" id="ARBA00023163"/>
    </source>
</evidence>
<evidence type="ECO:0000313" key="14">
    <source>
        <dbReference type="EMBL" id="PKI83055.1"/>
    </source>
</evidence>
<feature type="region of interest" description="Disordered" evidence="9">
    <location>
        <begin position="3350"/>
        <end position="3369"/>
    </location>
</feature>
<dbReference type="GO" id="GO:0006623">
    <property type="term" value="P:protein targeting to vacuole"/>
    <property type="evidence" value="ECO:0007669"/>
    <property type="project" value="TreeGrafter"/>
</dbReference>
<dbReference type="InterPro" id="IPR009543">
    <property type="entry name" value="VPS13_VAB"/>
</dbReference>
<dbReference type="PROSITE" id="PS51152">
    <property type="entry name" value="NFYA_HAP2_2"/>
    <property type="match status" value="1"/>
</dbReference>
<dbReference type="Pfam" id="PF25036">
    <property type="entry name" value="VPS13_VAB"/>
    <property type="match status" value="1"/>
</dbReference>
<feature type="region of interest" description="Disordered" evidence="9">
    <location>
        <begin position="3563"/>
        <end position="3612"/>
    </location>
</feature>
<evidence type="ECO:0000259" key="12">
    <source>
        <dbReference type="Pfam" id="PF25036"/>
    </source>
</evidence>
<comment type="similarity">
    <text evidence="2">Belongs to the VPS13 family.</text>
</comment>
<gene>
    <name evidence="14" type="ORF">MVES_002987</name>
</gene>
<dbReference type="GO" id="GO:0045053">
    <property type="term" value="P:protein retention in Golgi apparatus"/>
    <property type="evidence" value="ECO:0007669"/>
    <property type="project" value="TreeGrafter"/>
</dbReference>
<feature type="compositionally biased region" description="Basic residues" evidence="9">
    <location>
        <begin position="3565"/>
        <end position="3575"/>
    </location>
</feature>
<feature type="region of interest" description="Disordered" evidence="9">
    <location>
        <begin position="1329"/>
        <end position="1403"/>
    </location>
</feature>
<feature type="compositionally biased region" description="Acidic residues" evidence="9">
    <location>
        <begin position="850"/>
        <end position="861"/>
    </location>
</feature>
<feature type="compositionally biased region" description="Low complexity" evidence="9">
    <location>
        <begin position="1387"/>
        <end position="1402"/>
    </location>
</feature>
<dbReference type="OrthoDB" id="428159at2759"/>
<dbReference type="InterPro" id="IPR001289">
    <property type="entry name" value="NFYA"/>
</dbReference>
<keyword evidence="15" id="KW-1185">Reference proteome</keyword>
<sequence length="3612" mass="400921">MLEGVLASVLNRFLAAYVDGLNTSQLNVGIWSGDVTLKNLKLKRTALEKVNLPIDVREGYLGQLTLSIPWSNLKGKPVRVLVKNVSLLASPRDASGVVDPEAEEARAQELKQERLAQDEMLSSGMPVKNDSDLEKAESFISSLVTKIVDNVQVTVQNIHIRYEDDTANPGSPFAVGVTLAELSAVSTDEHWVPAFVHNSAYGIHKLAKLDSLSVYWDTDTQFLETSNAEELQLKLNEMIPTKDTQPPHQYVLEPVSGAGKLVIRNHATKDVPAMDAQLSFEQIGFTLDDAQYCDMLYLGDLFHFYSRRARYLSMHPADADLDANKPRALFKFAIRAVLTEVHERHRIWTWDFFKKRRDERKNYIKAFIASQKHALPVGAHASPLASTELEHLERGLDYRDIRRYRSLARRQLREQAPPAPDPAEEKGAPAPSQPSGGWFGWLWGAPDQSKGEEHPTLNTEQRKELYDAIEWDEDTGTSRFSKLDNLPKEAVKAHVTARLDRGFFNIKDHARESKIISLAFDTLQGEMSQRPDNLDVSCSLGALRVLDGTSHDTKFPQIVHVKGDDDDGRTDATEMEKISDPENPLLYILFEHNPLDGRADNALTLTMRSLEVVYHRSYVESIIRFFSPPEREMELLGALIDAASETLEGIRKETRIGLENVLETHKTIDVSLDVKAPIIVIPEDVTSRDSLMLVLDAGHIAMRSLLADPETMDAIRAKHNRPYSEQDYRQLEDMMYDRYFIKLEAAQLVLGRGYEANMKSIQQDTPRMDRHLLERINLSFTLQISIVPSAPTLTKCKLSGNLPSLNVHFSDAKYRTLMRIIDASIPRLDKAVQRTPTDMLLAQPRRVHEEDDDDVLDDESDTSTHSSDNEQYATSVSDVRRALQKTFEFELVVGCVQGTVSKSGAPAQSDTLLVQAVFRNFRLGVHVYPSELQVSVNLGSLDLVDKIVDQAPQFCHMITSRPFASLDKTSDAETDADDHDLVTVQYTNVSPDSPNFMDKYDGVDSCVLVDLHTISLMLTRKTVLTVYDWIMMTFVSGDAEHDKAPEPAAPALEAPAAPTQVKFRVKVKLDSVQLRLNDDGVLLSTLTLSTADIAVLMRESGTRVAMRLGSLSLRDEIQRQRADPDFANLVSIDGGELADFALETFTKSDPHYPGYDTSFWLRCGAVKAVFASDAISDLLAYFAKFAKMKAVYDAATTAASAQASQFQASQGRTRYDLLVKSPILLVPLDVAKLDMITAHLGELYLYNQFTKVKLGYQTTLDAGLGQIQLVSRIVTDGNAHELHMLEDVHLGLHLEENEDVGENGDARKGETVASNVELDVDVEKTKALVASRAEPTAASSTDAKVDATADAQPDSKVDAQPDAKADAQLDAHADSQPDAHAADAADSHSSTPTSPSSPPQQHFSATLSDVNVKLTHGQYTMLLALATSISRAFANQDAFSAEEMLPPQTEPPKPSAPRACIVGGQFSVDNVDVNLYDTNATDEASLASCHLFRFSLHDILLKMHQHPQQGTEAEFTLSTFSVVDTRPSRETHFRELIPAISHDGKQLMLNYTVSLDNQALAVITLDSPKFIFSVDPLFALLRFFAAPSEELREHAPAPTATTRARTVPAPPSPTPQASDLPEQRTLFFRINVVEPRILLLSAPERADSEAIVLTVRQLLLSRQTVMALSVTEFGIFVWRMNAPKDKQRLLNNTDLSLSVDSRTTPAGPVMSIDLDVDALLVRVTRSDVQLITSVINTAIAMSVQEKDTLPGSDNVIPQQTLSGTISDTDTPATTHKTSQHDSHGKLFVTREELAVSAGGIQIMVISEAHMLPLIDARVQPFRVSIADWSADLRVYTTLQMYINNYNFASSYWEPLLEPWEMELRYERFLSPSSISFVVSSAKRMEVNVSATFLETMNNMVQLLDKDRRLRDDMRHMAPFRIRNVTGYRLSVWAEPGSQGGAALRNAQHIDNGTEIPWAFGDWKSLRENPTEASSNKLAVHLDEMPWERLRHLQVDREGEFVLALRPKLERVSHRLLCEIRLENNVKIITFRSTFSLVNRCLIPIQVGILDDHGSVKDTLLHVPPGEDSSLPILEAYYSKIRIRPAPGLGYAWSSEAVGWQELMYASTHKLVCAADDTNEAPFLFQGFAVRDVKSASMRSYPRVVLSLRAPVEIENLLPHDVQYRLFDKNLNHNWSSFLRLGGLSPVHVVQLDHLLLLSIDVDDTPFSPSEFAVIASDNPDDFQVEHVLPLVDKANNKLELRLHYYTYPDSGGAFKVQIYAPYIFLNQSQMPVLVRERLWASHTSLVAGQATERDEDALAACKPLLLSRFQERKSRFLVRAGDSAWSKPLSFDVIGSEVEVSIQSTNADREAHLGLDVGEGLGHFKLSKVVKLTPRYMIHNLLPESIRLCEVGGGDYVTIEAYKLLPLHWLHVNSTKHAMVAYARKASPWTAPFSIDNIGTVFLRAARPDAAQHLIQVEAQMAGAAIFVKIKPCDGPWPFVLRNETNFTIHFAQTAALGESTRGRRAIENEQGAHAELKRYELKPRSKMKYAWDYPADSDKFIRLEIHGRERVVNILEIGSLLPFRFPVEGKSNAVVSLDVRADGESQTLVISNYSESASRFKIASSTTRSELRDPRDTGFEAVDVDTRILASYKIMLQGVGVSIISAKVSEIAYLTFEGLELVYSESEVTTAVNVICKWIQIDNQMYESIFPVVLYPTVIPKDGKELDVHPALEASIIRLRDETHGVLHIKYASVLLQEMTAEMDENFLFAVYNFYRASSATMKQALPPTMYIEYADRLCEPDDALARTDEAYIEILHLQPIALNLSFVSTNRVDVDDTESSRTLFLFIFNALIMTLGNVNDAPIRLNALVIENVRMSMTVLQQRVAYHYGQEFLFQIHRVLGSADFLGNPVGLFNNVSSGVADIFYEPYYGLVMHGNRELGFGIARGASNFVKKTVFGVTDSVSKLTGSISKGLTAVTMDPEYQNRWRMSHFRNKPRHALYGIASGTNSLFTSVASGIEGLALRPLEGAEDGGTAGFLQGIGRGLVGAVTKPAAGFFDMASSITEGMRNTMLVFDQHDIHRIRLPRFIPGDKIVRLYSPREALGQMWLRQLDQSRLAHDHYVAHVDIPGPHGGSTVMISEHRVLFIRTTKLKVLWEVLWPDLSTISLEPNGISLVLRGGVMGPFLPIAEASTRVWLFKQISGVVQQYNAAHQNTHAFYAGHHAQPGTPPQRGQPGDSAYVNGHLVPYLNQHASGDAGELGAGASQLDAFYIQQSANSFGMPLDVGDVGAYGHPGSGLPLRGAPNMQGWAAPSRQSPAVAPQEGTQEEQDMLHSHGYAPAMSGRAVPGALYARHDAQRQMMMEQDAAARAARGAPLPKRRRTSPVPFGDNSADFLSRFRGQAQGAPGARHIVRPGMPGRRDMDGGEGLADLLPHAEEGASSDFTWILGPEDAQHRAAQPFGIADAAAYYRHGAMGHPGHGIRLDMPGMPVGHHSMDPSKGMAPLRSHAPNSDDEPLYVNAKQYQRILKRRAARSRMEEKRRQLWMLAVKQREEQKTGGATDINAEWVSGILSLDEDAKKPYLHESRHKHAMRRPRGPGGRFLTTEEIKKRDETAAKEALADAPSGASPAPTQ</sequence>
<feature type="domain" description="Vacuolar protein sorting-associated protein 13 VPS13 adaptor binding" evidence="12">
    <location>
        <begin position="1961"/>
        <end position="2536"/>
    </location>
</feature>
<reference evidence="14 15" key="1">
    <citation type="submission" date="2017-10" db="EMBL/GenBank/DDBJ databases">
        <title>A novel species of cold-tolerant Malassezia isolated from bats.</title>
        <authorList>
            <person name="Lorch J.M."/>
            <person name="Palmer J.M."/>
            <person name="Vanderwolf K.J."/>
            <person name="Schmidt K.Z."/>
            <person name="Verant M.L."/>
            <person name="Weller T.J."/>
            <person name="Blehert D.S."/>
        </authorList>
    </citation>
    <scope>NUCLEOTIDE SEQUENCE [LARGE SCALE GENOMIC DNA]</scope>
    <source>
        <strain evidence="14 15">NWHC:44797-103</strain>
    </source>
</reference>
<dbReference type="InterPro" id="IPR026847">
    <property type="entry name" value="VPS13"/>
</dbReference>
<dbReference type="SMART" id="SM00521">
    <property type="entry name" value="CBF"/>
    <property type="match status" value="1"/>
</dbReference>
<proteinExistence type="inferred from homology"/>
<dbReference type="Pfam" id="PF12624">
    <property type="entry name" value="VPS13_N"/>
    <property type="match status" value="1"/>
</dbReference>
<evidence type="ECO:0000256" key="9">
    <source>
        <dbReference type="SAM" id="MobiDB-lite"/>
    </source>
</evidence>
<feature type="region of interest" description="Disordered" evidence="9">
    <location>
        <begin position="1594"/>
        <end position="1618"/>
    </location>
</feature>
<organism evidence="14 15">
    <name type="scientific">Malassezia vespertilionis</name>
    <dbReference type="NCBI Taxonomy" id="2020962"/>
    <lineage>
        <taxon>Eukaryota</taxon>
        <taxon>Fungi</taxon>
        <taxon>Dikarya</taxon>
        <taxon>Basidiomycota</taxon>
        <taxon>Ustilaginomycotina</taxon>
        <taxon>Malasseziomycetes</taxon>
        <taxon>Malasseziales</taxon>
        <taxon>Malasseziaceae</taxon>
        <taxon>Malassezia</taxon>
    </lineage>
</organism>
<accession>A0A2N1J927</accession>
<evidence type="ECO:0000259" key="13">
    <source>
        <dbReference type="Pfam" id="PF25037"/>
    </source>
</evidence>
<evidence type="ECO:0000256" key="1">
    <source>
        <dbReference type="ARBA" id="ARBA00004123"/>
    </source>
</evidence>
<feature type="region of interest" description="Disordered" evidence="9">
    <location>
        <begin position="839"/>
        <end position="875"/>
    </location>
</feature>
<feature type="region of interest" description="Disordered" evidence="9">
    <location>
        <begin position="1750"/>
        <end position="1781"/>
    </location>
</feature>
<evidence type="ECO:0000256" key="5">
    <source>
        <dbReference type="ARBA" id="ARBA00023055"/>
    </source>
</evidence>
<keyword evidence="3" id="KW-0813">Transport</keyword>
<evidence type="ECO:0000256" key="2">
    <source>
        <dbReference type="ARBA" id="ARBA00006545"/>
    </source>
</evidence>
<dbReference type="GO" id="GO:0005634">
    <property type="term" value="C:nucleus"/>
    <property type="evidence" value="ECO:0007669"/>
    <property type="project" value="UniProtKB-SubCell"/>
</dbReference>
<comment type="subcellular location">
    <subcellularLocation>
        <location evidence="1">Nucleus</location>
    </subcellularLocation>
</comment>
<dbReference type="InterPro" id="IPR026854">
    <property type="entry name" value="VPS13_N"/>
</dbReference>
<feature type="region of interest" description="Disordered" evidence="9">
    <location>
        <begin position="412"/>
        <end position="433"/>
    </location>
</feature>
<feature type="region of interest" description="Disordered" evidence="9">
    <location>
        <begin position="3460"/>
        <end position="3494"/>
    </location>
</feature>
<dbReference type="Gene3D" id="6.10.250.2430">
    <property type="match status" value="1"/>
</dbReference>
<evidence type="ECO:0000256" key="4">
    <source>
        <dbReference type="ARBA" id="ARBA00023015"/>
    </source>
</evidence>
<evidence type="ECO:0000259" key="11">
    <source>
        <dbReference type="Pfam" id="PF25033"/>
    </source>
</evidence>
<evidence type="ECO:0008006" key="16">
    <source>
        <dbReference type="Google" id="ProtNLM"/>
    </source>
</evidence>
<dbReference type="GO" id="GO:0003700">
    <property type="term" value="F:DNA-binding transcription factor activity"/>
    <property type="evidence" value="ECO:0007669"/>
    <property type="project" value="InterPro"/>
</dbReference>
<dbReference type="InterPro" id="IPR056748">
    <property type="entry name" value="VPS13-like_C"/>
</dbReference>
<dbReference type="GO" id="GO:0007005">
    <property type="term" value="P:mitochondrion organization"/>
    <property type="evidence" value="ECO:0007669"/>
    <property type="project" value="TreeGrafter"/>
</dbReference>
<evidence type="ECO:0000256" key="8">
    <source>
        <dbReference type="ARBA" id="ARBA00023242"/>
    </source>
</evidence>